<evidence type="ECO:0000256" key="7">
    <source>
        <dbReference type="RuleBase" id="RU363032"/>
    </source>
</evidence>
<evidence type="ECO:0000256" key="6">
    <source>
        <dbReference type="ARBA" id="ARBA00023136"/>
    </source>
</evidence>
<organism evidence="9 10">
    <name type="scientific">Lacticaseibacillus baoqingensis</name>
    <dbReference type="NCBI Taxonomy" id="2486013"/>
    <lineage>
        <taxon>Bacteria</taxon>
        <taxon>Bacillati</taxon>
        <taxon>Bacillota</taxon>
        <taxon>Bacilli</taxon>
        <taxon>Lactobacillales</taxon>
        <taxon>Lactobacillaceae</taxon>
        <taxon>Lacticaseibacillus</taxon>
    </lineage>
</organism>
<feature type="transmembrane region" description="Helical" evidence="7">
    <location>
        <begin position="120"/>
        <end position="141"/>
    </location>
</feature>
<dbReference type="Gene3D" id="1.10.3720.10">
    <property type="entry name" value="MetI-like"/>
    <property type="match status" value="1"/>
</dbReference>
<dbReference type="PANTHER" id="PTHR30193">
    <property type="entry name" value="ABC TRANSPORTER PERMEASE PROTEIN"/>
    <property type="match status" value="1"/>
</dbReference>
<dbReference type="Pfam" id="PF00528">
    <property type="entry name" value="BPD_transp_1"/>
    <property type="match status" value="1"/>
</dbReference>
<dbReference type="Proteomes" id="UP001597252">
    <property type="component" value="Unassembled WGS sequence"/>
</dbReference>
<evidence type="ECO:0000259" key="8">
    <source>
        <dbReference type="PROSITE" id="PS50928"/>
    </source>
</evidence>
<dbReference type="EMBL" id="JBHTON010000053">
    <property type="protein sequence ID" value="MFD1486086.1"/>
    <property type="molecule type" value="Genomic_DNA"/>
</dbReference>
<dbReference type="SUPFAM" id="SSF161098">
    <property type="entry name" value="MetI-like"/>
    <property type="match status" value="1"/>
</dbReference>
<reference evidence="10" key="1">
    <citation type="journal article" date="2019" name="Int. J. Syst. Evol. Microbiol.">
        <title>The Global Catalogue of Microorganisms (GCM) 10K type strain sequencing project: providing services to taxonomists for standard genome sequencing and annotation.</title>
        <authorList>
            <consortium name="The Broad Institute Genomics Platform"/>
            <consortium name="The Broad Institute Genome Sequencing Center for Infectious Disease"/>
            <person name="Wu L."/>
            <person name="Ma J."/>
        </authorList>
    </citation>
    <scope>NUCLEOTIDE SEQUENCE [LARGE SCALE GENOMIC DNA]</scope>
    <source>
        <strain evidence="10">CCM 8903</strain>
    </source>
</reference>
<evidence type="ECO:0000256" key="5">
    <source>
        <dbReference type="ARBA" id="ARBA00022989"/>
    </source>
</evidence>
<dbReference type="InterPro" id="IPR000515">
    <property type="entry name" value="MetI-like"/>
</dbReference>
<dbReference type="RefSeq" id="WP_125750011.1">
    <property type="nucleotide sequence ID" value="NZ_JBHTON010000053.1"/>
</dbReference>
<gene>
    <name evidence="9" type="ORF">ACFQ5J_12710</name>
</gene>
<feature type="transmembrane region" description="Helical" evidence="7">
    <location>
        <begin position="173"/>
        <end position="193"/>
    </location>
</feature>
<keyword evidence="6 7" id="KW-0472">Membrane</keyword>
<dbReference type="InterPro" id="IPR035906">
    <property type="entry name" value="MetI-like_sf"/>
</dbReference>
<keyword evidence="10" id="KW-1185">Reference proteome</keyword>
<feature type="transmembrane region" description="Helical" evidence="7">
    <location>
        <begin position="214"/>
        <end position="236"/>
    </location>
</feature>
<keyword evidence="2 7" id="KW-0813">Transport</keyword>
<evidence type="ECO:0000313" key="10">
    <source>
        <dbReference type="Proteomes" id="UP001597252"/>
    </source>
</evidence>
<keyword evidence="5 7" id="KW-1133">Transmembrane helix</keyword>
<evidence type="ECO:0000256" key="3">
    <source>
        <dbReference type="ARBA" id="ARBA00022475"/>
    </source>
</evidence>
<accession>A0ABW4EBM5</accession>
<comment type="subcellular location">
    <subcellularLocation>
        <location evidence="1 7">Cell membrane</location>
        <topology evidence="1 7">Multi-pass membrane protein</topology>
    </subcellularLocation>
</comment>
<evidence type="ECO:0000256" key="4">
    <source>
        <dbReference type="ARBA" id="ARBA00022692"/>
    </source>
</evidence>
<evidence type="ECO:0000313" key="9">
    <source>
        <dbReference type="EMBL" id="MFD1486086.1"/>
    </source>
</evidence>
<feature type="domain" description="ABC transmembrane type-1" evidence="8">
    <location>
        <begin position="83"/>
        <end position="296"/>
    </location>
</feature>
<protein>
    <submittedName>
        <fullName evidence="9">Carbohydrate ABC transporter permease</fullName>
    </submittedName>
</protein>
<dbReference type="PANTHER" id="PTHR30193:SF37">
    <property type="entry name" value="INNER MEMBRANE ABC TRANSPORTER PERMEASE PROTEIN YCJO"/>
    <property type="match status" value="1"/>
</dbReference>
<feature type="transmembrane region" description="Helical" evidence="7">
    <location>
        <begin position="24"/>
        <end position="45"/>
    </location>
</feature>
<dbReference type="CDD" id="cd06261">
    <property type="entry name" value="TM_PBP2"/>
    <property type="match status" value="1"/>
</dbReference>
<comment type="caution">
    <text evidence="9">The sequence shown here is derived from an EMBL/GenBank/DDBJ whole genome shotgun (WGS) entry which is preliminary data.</text>
</comment>
<feature type="transmembrane region" description="Helical" evidence="7">
    <location>
        <begin position="275"/>
        <end position="299"/>
    </location>
</feature>
<sequence length="308" mass="34792">METLDTSTSKKRSFFQFWNQPKHAAYLFMAPSIIVLLLFMVIPLLGTLGLSFFNINIFFTNTKFVGWDNFVRFFSDQRAINSMWHTLYFTLLETPTQVILGTVAAAALSQGSLFNRFTRSVFYVPVICSLTSIGIIFSMLLDPNIGWIPYFLHQFGMSTPQFFRDAHLAMPSIAFMTVWKNFGVTMTIMLTAIQAISPSLYESAEMDGATKRQQFFHITIPQIIPSLGFCVMTNLIGSMQVFDQIYVTTAGGPEFKTESAVQYIYSRGFSAPYELGYASSVATILFIIIAVLAVSSNMYMSHKEKQMK</sequence>
<dbReference type="InterPro" id="IPR051393">
    <property type="entry name" value="ABC_transporter_permease"/>
</dbReference>
<evidence type="ECO:0000256" key="1">
    <source>
        <dbReference type="ARBA" id="ARBA00004651"/>
    </source>
</evidence>
<keyword evidence="4 7" id="KW-0812">Transmembrane</keyword>
<keyword evidence="3" id="KW-1003">Cell membrane</keyword>
<proteinExistence type="inferred from homology"/>
<comment type="similarity">
    <text evidence="7">Belongs to the binding-protein-dependent transport system permease family.</text>
</comment>
<evidence type="ECO:0000256" key="2">
    <source>
        <dbReference type="ARBA" id="ARBA00022448"/>
    </source>
</evidence>
<name>A0ABW4EBM5_9LACO</name>
<dbReference type="PROSITE" id="PS50928">
    <property type="entry name" value="ABC_TM1"/>
    <property type="match status" value="1"/>
</dbReference>